<accession>A0A7C4PJD6</accession>
<dbReference type="AlphaFoldDB" id="A0A7C4PJD6"/>
<dbReference type="EMBL" id="DSYK01000325">
    <property type="protein sequence ID" value="HGS21500.1"/>
    <property type="molecule type" value="Genomic_DNA"/>
</dbReference>
<feature type="region of interest" description="Disordered" evidence="1">
    <location>
        <begin position="1"/>
        <end position="20"/>
    </location>
</feature>
<gene>
    <name evidence="3" type="ORF">ENT37_06500</name>
</gene>
<feature type="compositionally biased region" description="Polar residues" evidence="1">
    <location>
        <begin position="1"/>
        <end position="10"/>
    </location>
</feature>
<evidence type="ECO:0000313" key="3">
    <source>
        <dbReference type="EMBL" id="HGS21500.1"/>
    </source>
</evidence>
<feature type="compositionally biased region" description="Basic and acidic residues" evidence="1">
    <location>
        <begin position="11"/>
        <end position="20"/>
    </location>
</feature>
<evidence type="ECO:0000256" key="1">
    <source>
        <dbReference type="SAM" id="MobiDB-lite"/>
    </source>
</evidence>
<organism evidence="3">
    <name type="scientific">Anaerolinea thermolimosa</name>
    <dbReference type="NCBI Taxonomy" id="229919"/>
    <lineage>
        <taxon>Bacteria</taxon>
        <taxon>Bacillati</taxon>
        <taxon>Chloroflexota</taxon>
        <taxon>Anaerolineae</taxon>
        <taxon>Anaerolineales</taxon>
        <taxon>Anaerolineaceae</taxon>
        <taxon>Anaerolinea</taxon>
    </lineage>
</organism>
<keyword evidence="2" id="KW-0472">Membrane</keyword>
<name>A0A7C4PJD6_9CHLR</name>
<protein>
    <submittedName>
        <fullName evidence="3">Uncharacterized protein</fullName>
    </submittedName>
</protein>
<comment type="caution">
    <text evidence="3">The sequence shown here is derived from an EMBL/GenBank/DDBJ whole genome shotgun (WGS) entry which is preliminary data.</text>
</comment>
<keyword evidence="2" id="KW-1133">Transmembrane helix</keyword>
<keyword evidence="2" id="KW-0812">Transmembrane</keyword>
<proteinExistence type="predicted"/>
<reference evidence="3" key="1">
    <citation type="journal article" date="2020" name="mSystems">
        <title>Genome- and Community-Level Interaction Insights into Carbon Utilization and Element Cycling Functions of Hydrothermarchaeota in Hydrothermal Sediment.</title>
        <authorList>
            <person name="Zhou Z."/>
            <person name="Liu Y."/>
            <person name="Xu W."/>
            <person name="Pan J."/>
            <person name="Luo Z.H."/>
            <person name="Li M."/>
        </authorList>
    </citation>
    <scope>NUCLEOTIDE SEQUENCE [LARGE SCALE GENOMIC DNA]</scope>
    <source>
        <strain evidence="3">SpSt-573</strain>
    </source>
</reference>
<sequence length="175" mass="18495">MEQQQNQTHDWNAEPEIKGQRSERLIANHITVRQGIVQSAEAGNATLRQAALAKLNAESADVNGSKLGFVQTQKDARLSNSSAGAVVAGAGVVMDLSSSKVIVAGAEVNMDQSAAAVMVTRKAVFKDSSVVFLVAQHVEGELTPLFGPREALLFGAAAGFIGGIILLFARIIKRR</sequence>
<evidence type="ECO:0000256" key="2">
    <source>
        <dbReference type="SAM" id="Phobius"/>
    </source>
</evidence>
<feature type="transmembrane region" description="Helical" evidence="2">
    <location>
        <begin position="151"/>
        <end position="172"/>
    </location>
</feature>